<protein>
    <submittedName>
        <fullName evidence="3">Indolepyruvate ferredoxin oxidoreductase, IorB subunit</fullName>
    </submittedName>
</protein>
<feature type="domain" description="Pyruvate/ketoisovalerate oxidoreductase catalytic" evidence="2">
    <location>
        <begin position="11"/>
        <end position="183"/>
    </location>
</feature>
<name>A0A1L8D227_9THEO</name>
<comment type="caution">
    <text evidence="3">The sequence shown here is derived from an EMBL/GenBank/DDBJ whole genome shotgun (WGS) entry which is preliminary data.</text>
</comment>
<proteinExistence type="predicted"/>
<evidence type="ECO:0000256" key="1">
    <source>
        <dbReference type="ARBA" id="ARBA00023002"/>
    </source>
</evidence>
<accession>A0A1L8D227</accession>
<reference evidence="4" key="1">
    <citation type="submission" date="2016-12" db="EMBL/GenBank/DDBJ databases">
        <title>Draft Genome Sequences od Carboxydothermus pertinax and islandicus, Hydrogenogenic Carboxydotrophic Bacteria.</title>
        <authorList>
            <person name="Fukuyama Y."/>
            <person name="Ohmae K."/>
            <person name="Yoneda Y."/>
            <person name="Yoshida T."/>
            <person name="Sako Y."/>
        </authorList>
    </citation>
    <scope>NUCLEOTIDE SEQUENCE [LARGE SCALE GENOMIC DNA]</scope>
    <source>
        <strain evidence="4">SET</strain>
    </source>
</reference>
<evidence type="ECO:0000313" key="3">
    <source>
        <dbReference type="EMBL" id="GAV25255.1"/>
    </source>
</evidence>
<dbReference type="PANTHER" id="PTHR43854">
    <property type="entry name" value="INDOLEPYRUVATE OXIDOREDUCTASE SUBUNIT IORB"/>
    <property type="match status" value="1"/>
</dbReference>
<evidence type="ECO:0000259" key="2">
    <source>
        <dbReference type="Pfam" id="PF01558"/>
    </source>
</evidence>
<keyword evidence="4" id="KW-1185">Reference proteome</keyword>
<dbReference type="GO" id="GO:0016903">
    <property type="term" value="F:oxidoreductase activity, acting on the aldehyde or oxo group of donors"/>
    <property type="evidence" value="ECO:0007669"/>
    <property type="project" value="InterPro"/>
</dbReference>
<organism evidence="3 4">
    <name type="scientific">Carboxydothermus islandicus</name>
    <dbReference type="NCBI Taxonomy" id="661089"/>
    <lineage>
        <taxon>Bacteria</taxon>
        <taxon>Bacillati</taxon>
        <taxon>Bacillota</taxon>
        <taxon>Clostridia</taxon>
        <taxon>Thermoanaerobacterales</taxon>
        <taxon>Thermoanaerobacteraceae</taxon>
        <taxon>Carboxydothermus</taxon>
    </lineage>
</organism>
<dbReference type="PANTHER" id="PTHR43854:SF1">
    <property type="entry name" value="INDOLEPYRUVATE OXIDOREDUCTASE SUBUNIT IORB"/>
    <property type="match status" value="1"/>
</dbReference>
<keyword evidence="1" id="KW-0560">Oxidoreductase</keyword>
<dbReference type="Proteomes" id="UP000187338">
    <property type="component" value="Unassembled WGS sequence"/>
</dbReference>
<dbReference type="InterPro" id="IPR052198">
    <property type="entry name" value="IorB_Oxidoreductase"/>
</dbReference>
<evidence type="ECO:0000313" key="4">
    <source>
        <dbReference type="Proteomes" id="UP000187338"/>
    </source>
</evidence>
<sequence length="187" mass="20582">MDKNLLLAGVGGQGTILASKIIAGVAEKAGLDVKVAEVHGMAQRGGAVVTYLRFGEKVNSPLIAHREADFLLAFEKLEALRWLSYLKPEGLALVNDMEIYPLPVLTGKAFYPDFRERAQGVSFNLIPAREIARTLNNPRGINMVLLGFLAKRLTFPKEAWLEEIQNRSGKFSEANIACFQAGFNYGE</sequence>
<keyword evidence="3" id="KW-0670">Pyruvate</keyword>
<dbReference type="AlphaFoldDB" id="A0A1L8D227"/>
<dbReference type="InterPro" id="IPR002869">
    <property type="entry name" value="Pyrv_flavodox_OxRed_cen"/>
</dbReference>
<dbReference type="SUPFAM" id="SSF53323">
    <property type="entry name" value="Pyruvate-ferredoxin oxidoreductase, PFOR, domain III"/>
    <property type="match status" value="1"/>
</dbReference>
<gene>
    <name evidence="3" type="ORF">ciss_11880</name>
</gene>
<dbReference type="Pfam" id="PF01558">
    <property type="entry name" value="POR"/>
    <property type="match status" value="1"/>
</dbReference>
<dbReference type="STRING" id="661089.ciss_11880"/>
<dbReference type="InterPro" id="IPR019752">
    <property type="entry name" value="Pyrv/ketoisovalerate_OxRed_cat"/>
</dbReference>
<dbReference type="Gene3D" id="3.40.920.10">
    <property type="entry name" value="Pyruvate-ferredoxin oxidoreductase, PFOR, domain III"/>
    <property type="match status" value="1"/>
</dbReference>
<dbReference type="EMBL" id="BDJL01000035">
    <property type="protein sequence ID" value="GAV25255.1"/>
    <property type="molecule type" value="Genomic_DNA"/>
</dbReference>